<sequence length="196" mass="22527">MFPAGSIWKLSVVLAVVVLVGLPAAELADPQRHALSRRISPQEERIVVCDKSFQTILNPADLPAGKVSCVENDIQYFCNLDSCYYDDPIRSPSIFFFIDQWRYEDCFGYTSAGKKDQNIFWAKKVAAAKYWVHQQEDKENGYMVITGYDDLHGKSPHTYVCAWTSYLDHNSNLPTCDKCIPHDFKEELEPKRKYPF</sequence>
<evidence type="ECO:0000313" key="4">
    <source>
        <dbReference type="Proteomes" id="UP000005240"/>
    </source>
</evidence>
<gene>
    <name evidence="2" type="ORF">PTTG_29460</name>
</gene>
<keyword evidence="1" id="KW-0732">Signal</keyword>
<reference evidence="3 4" key="3">
    <citation type="journal article" date="2017" name="G3 (Bethesda)">
        <title>Comparative analysis highlights variable genome content of wheat rusts and divergence of the mating loci.</title>
        <authorList>
            <person name="Cuomo C.A."/>
            <person name="Bakkeren G."/>
            <person name="Khalil H.B."/>
            <person name="Panwar V."/>
            <person name="Joly D."/>
            <person name="Linning R."/>
            <person name="Sakthikumar S."/>
            <person name="Song X."/>
            <person name="Adiconis X."/>
            <person name="Fan L."/>
            <person name="Goldberg J.M."/>
            <person name="Levin J.Z."/>
            <person name="Young S."/>
            <person name="Zeng Q."/>
            <person name="Anikster Y."/>
            <person name="Bruce M."/>
            <person name="Wang M."/>
            <person name="Yin C."/>
            <person name="McCallum B."/>
            <person name="Szabo L.J."/>
            <person name="Hulbert S."/>
            <person name="Chen X."/>
            <person name="Fellers J.P."/>
        </authorList>
    </citation>
    <scope>NUCLEOTIDE SEQUENCE</scope>
    <source>
        <strain evidence="4">Isolate 1-1 / race 1 (BBBD)</strain>
        <strain evidence="3">isolate 1-1 / race 1 (BBBD)</strain>
    </source>
</reference>
<reference evidence="2" key="2">
    <citation type="submission" date="2016-05" db="EMBL/GenBank/DDBJ databases">
        <title>Comparative analysis highlights variable genome content of wheat rusts and divergence of the mating loci.</title>
        <authorList>
            <person name="Cuomo C.A."/>
            <person name="Bakkeren G."/>
            <person name="Szabo L."/>
            <person name="Khalil H."/>
            <person name="Joly D."/>
            <person name="Goldberg J."/>
            <person name="Young S."/>
            <person name="Zeng Q."/>
            <person name="Fellers J."/>
        </authorList>
    </citation>
    <scope>NUCLEOTIDE SEQUENCE [LARGE SCALE GENOMIC DNA]</scope>
    <source>
        <strain evidence="2">1-1 BBBD Race 1</strain>
    </source>
</reference>
<evidence type="ECO:0008006" key="5">
    <source>
        <dbReference type="Google" id="ProtNLM"/>
    </source>
</evidence>
<reference evidence="2" key="1">
    <citation type="submission" date="2009-11" db="EMBL/GenBank/DDBJ databases">
        <authorList>
            <consortium name="The Broad Institute Genome Sequencing Platform"/>
            <person name="Ward D."/>
            <person name="Feldgarden M."/>
            <person name="Earl A."/>
            <person name="Young S.K."/>
            <person name="Zeng Q."/>
            <person name="Koehrsen M."/>
            <person name="Alvarado L."/>
            <person name="Berlin A."/>
            <person name="Bochicchio J."/>
            <person name="Borenstein D."/>
            <person name="Chapman S.B."/>
            <person name="Chen Z."/>
            <person name="Engels R."/>
            <person name="Freedman E."/>
            <person name="Gellesch M."/>
            <person name="Goldberg J."/>
            <person name="Griggs A."/>
            <person name="Gujja S."/>
            <person name="Heilman E."/>
            <person name="Heiman D."/>
            <person name="Hepburn T."/>
            <person name="Howarth C."/>
            <person name="Jen D."/>
            <person name="Larson L."/>
            <person name="Lewis B."/>
            <person name="Mehta T."/>
            <person name="Park D."/>
            <person name="Pearson M."/>
            <person name="Roberts A."/>
            <person name="Saif S."/>
            <person name="Shea T."/>
            <person name="Shenoy N."/>
            <person name="Sisk P."/>
            <person name="Stolte C."/>
            <person name="Sykes S."/>
            <person name="Thomson T."/>
            <person name="Walk T."/>
            <person name="White J."/>
            <person name="Yandava C."/>
            <person name="Izard J."/>
            <person name="Baranova O.V."/>
            <person name="Blanton J.M."/>
            <person name="Tanner A.C."/>
            <person name="Dewhirst F.E."/>
            <person name="Haas B."/>
            <person name="Nusbaum C."/>
            <person name="Birren B."/>
        </authorList>
    </citation>
    <scope>NUCLEOTIDE SEQUENCE [LARGE SCALE GENOMIC DNA]</scope>
    <source>
        <strain evidence="2">1-1 BBBD Race 1</strain>
    </source>
</reference>
<dbReference type="EMBL" id="ADAS02000445">
    <property type="protein sequence ID" value="OAV87363.1"/>
    <property type="molecule type" value="Genomic_DNA"/>
</dbReference>
<protein>
    <recommendedName>
        <fullName evidence="5">Secreted protein</fullName>
    </recommendedName>
</protein>
<proteinExistence type="predicted"/>
<feature type="chain" id="PRO_5008109606" description="Secreted protein" evidence="1">
    <location>
        <begin position="28"/>
        <end position="196"/>
    </location>
</feature>
<evidence type="ECO:0000313" key="2">
    <source>
        <dbReference type="EMBL" id="OAV87363.1"/>
    </source>
</evidence>
<dbReference type="Proteomes" id="UP000005240">
    <property type="component" value="Unassembled WGS sequence"/>
</dbReference>
<name>A0A180G672_PUCT1</name>
<accession>A0A180G672</accession>
<dbReference type="VEuPathDB" id="FungiDB:PTTG_29460"/>
<reference evidence="3" key="4">
    <citation type="submission" date="2025-05" db="UniProtKB">
        <authorList>
            <consortium name="EnsemblFungi"/>
        </authorList>
    </citation>
    <scope>IDENTIFICATION</scope>
    <source>
        <strain evidence="3">isolate 1-1 / race 1 (BBBD)</strain>
    </source>
</reference>
<evidence type="ECO:0000256" key="1">
    <source>
        <dbReference type="SAM" id="SignalP"/>
    </source>
</evidence>
<dbReference type="EnsemblFungi" id="PTTG_29460-t43_1">
    <property type="protein sequence ID" value="PTTG_29460-t43_1-p1"/>
    <property type="gene ID" value="PTTG_29460"/>
</dbReference>
<evidence type="ECO:0000313" key="3">
    <source>
        <dbReference type="EnsemblFungi" id="PTTG_29460-t43_1-p1"/>
    </source>
</evidence>
<organism evidence="2">
    <name type="scientific">Puccinia triticina (isolate 1-1 / race 1 (BBBD))</name>
    <name type="common">Brown leaf rust fungus</name>
    <dbReference type="NCBI Taxonomy" id="630390"/>
    <lineage>
        <taxon>Eukaryota</taxon>
        <taxon>Fungi</taxon>
        <taxon>Dikarya</taxon>
        <taxon>Basidiomycota</taxon>
        <taxon>Pucciniomycotina</taxon>
        <taxon>Pucciniomycetes</taxon>
        <taxon>Pucciniales</taxon>
        <taxon>Pucciniaceae</taxon>
        <taxon>Puccinia</taxon>
    </lineage>
</organism>
<keyword evidence="4" id="KW-1185">Reference proteome</keyword>
<feature type="signal peptide" evidence="1">
    <location>
        <begin position="1"/>
        <end position="27"/>
    </location>
</feature>
<dbReference type="AlphaFoldDB" id="A0A180G672"/>